<dbReference type="EMBL" id="BTGD01000008">
    <property type="protein sequence ID" value="GMM56306.1"/>
    <property type="molecule type" value="Genomic_DNA"/>
</dbReference>
<evidence type="ECO:0008006" key="3">
    <source>
        <dbReference type="Google" id="ProtNLM"/>
    </source>
</evidence>
<dbReference type="Pfam" id="PF04001">
    <property type="entry name" value="Vhr1"/>
    <property type="match status" value="1"/>
</dbReference>
<evidence type="ECO:0000313" key="1">
    <source>
        <dbReference type="EMBL" id="GMM56306.1"/>
    </source>
</evidence>
<organism evidence="1 2">
    <name type="scientific">Maudiozyma humilis</name>
    <name type="common">Sour dough yeast</name>
    <name type="synonym">Kazachstania humilis</name>
    <dbReference type="NCBI Taxonomy" id="51915"/>
    <lineage>
        <taxon>Eukaryota</taxon>
        <taxon>Fungi</taxon>
        <taxon>Dikarya</taxon>
        <taxon>Ascomycota</taxon>
        <taxon>Saccharomycotina</taxon>
        <taxon>Saccharomycetes</taxon>
        <taxon>Saccharomycetales</taxon>
        <taxon>Saccharomycetaceae</taxon>
        <taxon>Maudiozyma</taxon>
    </lineage>
</organism>
<proteinExistence type="predicted"/>
<dbReference type="Proteomes" id="UP001377567">
    <property type="component" value="Unassembled WGS sequence"/>
</dbReference>
<keyword evidence="2" id="KW-1185">Reference proteome</keyword>
<dbReference type="AlphaFoldDB" id="A0AAV5RZU9"/>
<sequence length="544" mass="59097">MSNNEERFKVTKNSGHGTTHQIRDLLNFTDAKKWKRFSSRRLALIDQFGLSERKASEQDDNIKQIASMLRTEFEYPVTSQGEFEKLVTAAVQSVRRNRKRSKKKTMSRINSNGTHVLMESGATTPISSALISPNSSASASPSHMQVHIAPKPVDVQQQQHTPATLYRGSNIADLLSAGPGATATQQHVSPRFSPILSRQQMTHNTAATTTNAQYTTANINIQQPIKYLLMTLMRLPVPLKQKPSHGISNYLRETLLINAQRSASLAATIDTYDVNSSDAFTTLETLGQTSIRASVSLIVERHFALALQPAVLSALRFKSTSTEYIDSITEKLFDSLVVDLLASEGYAVNLTGVLPQQKVKTFNLIIGSVVKDNGFDSVLSPLNEIIQTLMTAEFAAGSGSVSPMHQASQPQLQAAQAPIRVKTEMNALSMLSDVSLQVNAPAPAPVPQVVPSSILTSPTAAPSQAGSEKLPSVAIFDNIIKKIGVKSEYSPVPSIGHSSAAVTGMPLPLPMQQAQQPLHILPKGNISLRQSFENRSLPQPIHQF</sequence>
<protein>
    <recommendedName>
        <fullName evidence="3">Transcription factor VHR1</fullName>
    </recommendedName>
</protein>
<accession>A0AAV5RZU9</accession>
<reference evidence="1 2" key="1">
    <citation type="journal article" date="2023" name="Elife">
        <title>Identification of key yeast species and microbe-microbe interactions impacting larval growth of Drosophila in the wild.</title>
        <authorList>
            <person name="Mure A."/>
            <person name="Sugiura Y."/>
            <person name="Maeda R."/>
            <person name="Honda K."/>
            <person name="Sakurai N."/>
            <person name="Takahashi Y."/>
            <person name="Watada M."/>
            <person name="Katoh T."/>
            <person name="Gotoh A."/>
            <person name="Gotoh Y."/>
            <person name="Taniguchi I."/>
            <person name="Nakamura K."/>
            <person name="Hayashi T."/>
            <person name="Katayama T."/>
            <person name="Uemura T."/>
            <person name="Hattori Y."/>
        </authorList>
    </citation>
    <scope>NUCLEOTIDE SEQUENCE [LARGE SCALE GENOMIC DNA]</scope>
    <source>
        <strain evidence="1 2">KH-74</strain>
    </source>
</reference>
<comment type="caution">
    <text evidence="1">The sequence shown here is derived from an EMBL/GenBank/DDBJ whole genome shotgun (WGS) entry which is preliminary data.</text>
</comment>
<evidence type="ECO:0000313" key="2">
    <source>
        <dbReference type="Proteomes" id="UP001377567"/>
    </source>
</evidence>
<name>A0AAV5RZU9_MAUHU</name>
<gene>
    <name evidence="1" type="ORF">DAKH74_029220</name>
</gene>
<dbReference type="InterPro" id="IPR007147">
    <property type="entry name" value="TF_Vhr"/>
</dbReference>